<gene>
    <name evidence="11" type="ORF">SAMN02745119_01553</name>
</gene>
<dbReference type="PANTHER" id="PTHR33540:SF2">
    <property type="entry name" value="TRNA THREONYLCARBAMOYLADENOSINE BIOSYNTHESIS PROTEIN TSAE"/>
    <property type="match status" value="1"/>
</dbReference>
<keyword evidence="4" id="KW-0963">Cytoplasm</keyword>
<organism evidence="11 12">
    <name type="scientific">Trichlorobacter thiogenes</name>
    <dbReference type="NCBI Taxonomy" id="115783"/>
    <lineage>
        <taxon>Bacteria</taxon>
        <taxon>Pseudomonadati</taxon>
        <taxon>Thermodesulfobacteriota</taxon>
        <taxon>Desulfuromonadia</taxon>
        <taxon>Geobacterales</taxon>
        <taxon>Geobacteraceae</taxon>
        <taxon>Trichlorobacter</taxon>
    </lineage>
</organism>
<dbReference type="AlphaFoldDB" id="A0A1T4NAY2"/>
<keyword evidence="6" id="KW-0479">Metal-binding</keyword>
<evidence type="ECO:0000256" key="2">
    <source>
        <dbReference type="ARBA" id="ARBA00007599"/>
    </source>
</evidence>
<accession>A0A1T4NAY2</accession>
<evidence type="ECO:0000256" key="6">
    <source>
        <dbReference type="ARBA" id="ARBA00022723"/>
    </source>
</evidence>
<dbReference type="GO" id="GO:0005524">
    <property type="term" value="F:ATP binding"/>
    <property type="evidence" value="ECO:0007669"/>
    <property type="project" value="UniProtKB-KW"/>
</dbReference>
<name>A0A1T4NAY2_9BACT</name>
<evidence type="ECO:0000256" key="7">
    <source>
        <dbReference type="ARBA" id="ARBA00022741"/>
    </source>
</evidence>
<dbReference type="GO" id="GO:0005737">
    <property type="term" value="C:cytoplasm"/>
    <property type="evidence" value="ECO:0007669"/>
    <property type="project" value="UniProtKB-SubCell"/>
</dbReference>
<keyword evidence="5" id="KW-0819">tRNA processing</keyword>
<evidence type="ECO:0000256" key="5">
    <source>
        <dbReference type="ARBA" id="ARBA00022694"/>
    </source>
</evidence>
<reference evidence="12" key="1">
    <citation type="submission" date="2017-02" db="EMBL/GenBank/DDBJ databases">
        <authorList>
            <person name="Varghese N."/>
            <person name="Submissions S."/>
        </authorList>
    </citation>
    <scope>NUCLEOTIDE SEQUENCE [LARGE SCALE GENOMIC DNA]</scope>
    <source>
        <strain evidence="12">ATCC BAA-34</strain>
    </source>
</reference>
<evidence type="ECO:0000313" key="11">
    <source>
        <dbReference type="EMBL" id="SJZ76439.1"/>
    </source>
</evidence>
<evidence type="ECO:0000256" key="9">
    <source>
        <dbReference type="ARBA" id="ARBA00022842"/>
    </source>
</evidence>
<dbReference type="OrthoDB" id="9799110at2"/>
<keyword evidence="8" id="KW-0067">ATP-binding</keyword>
<dbReference type="GO" id="GO:0046872">
    <property type="term" value="F:metal ion binding"/>
    <property type="evidence" value="ECO:0007669"/>
    <property type="project" value="UniProtKB-KW"/>
</dbReference>
<evidence type="ECO:0000256" key="8">
    <source>
        <dbReference type="ARBA" id="ARBA00022840"/>
    </source>
</evidence>
<keyword evidence="7" id="KW-0547">Nucleotide-binding</keyword>
<evidence type="ECO:0000256" key="3">
    <source>
        <dbReference type="ARBA" id="ARBA00019010"/>
    </source>
</evidence>
<dbReference type="InterPro" id="IPR003442">
    <property type="entry name" value="T6A_TsaE"/>
</dbReference>
<protein>
    <recommendedName>
        <fullName evidence="3">tRNA threonylcarbamoyladenosine biosynthesis protein TsaE</fullName>
    </recommendedName>
    <alternativeName>
        <fullName evidence="10">t(6)A37 threonylcarbamoyladenosine biosynthesis protein TsaE</fullName>
    </alternativeName>
</protein>
<keyword evidence="12" id="KW-1185">Reference proteome</keyword>
<dbReference type="STRING" id="115783.SAMN02745119_01553"/>
<dbReference type="Gene3D" id="3.40.50.300">
    <property type="entry name" value="P-loop containing nucleotide triphosphate hydrolases"/>
    <property type="match status" value="1"/>
</dbReference>
<dbReference type="SUPFAM" id="SSF52540">
    <property type="entry name" value="P-loop containing nucleoside triphosphate hydrolases"/>
    <property type="match status" value="1"/>
</dbReference>
<evidence type="ECO:0000256" key="10">
    <source>
        <dbReference type="ARBA" id="ARBA00032441"/>
    </source>
</evidence>
<dbReference type="RefSeq" id="WP_078789859.1">
    <property type="nucleotide sequence ID" value="NZ_FUWR01000007.1"/>
</dbReference>
<proteinExistence type="inferred from homology"/>
<dbReference type="InterPro" id="IPR027417">
    <property type="entry name" value="P-loop_NTPase"/>
</dbReference>
<dbReference type="EMBL" id="FUWR01000007">
    <property type="protein sequence ID" value="SJZ76439.1"/>
    <property type="molecule type" value="Genomic_DNA"/>
</dbReference>
<evidence type="ECO:0000256" key="4">
    <source>
        <dbReference type="ARBA" id="ARBA00022490"/>
    </source>
</evidence>
<comment type="subcellular location">
    <subcellularLocation>
        <location evidence="1">Cytoplasm</location>
    </subcellularLocation>
</comment>
<keyword evidence="9" id="KW-0460">Magnesium</keyword>
<dbReference type="Pfam" id="PF02367">
    <property type="entry name" value="TsaE"/>
    <property type="match status" value="1"/>
</dbReference>
<dbReference type="NCBIfam" id="TIGR00150">
    <property type="entry name" value="T6A_YjeE"/>
    <property type="match status" value="1"/>
</dbReference>
<dbReference type="PANTHER" id="PTHR33540">
    <property type="entry name" value="TRNA THREONYLCARBAMOYLADENOSINE BIOSYNTHESIS PROTEIN TSAE"/>
    <property type="match status" value="1"/>
</dbReference>
<evidence type="ECO:0000256" key="1">
    <source>
        <dbReference type="ARBA" id="ARBA00004496"/>
    </source>
</evidence>
<sequence>MTHPVTSLVIETDSPEQTEAVGNRLGTLLEPGDVVTLSGELGGGKTCFVRGVVATLAPASKDLVASPTFAILNEYPGQPAVLHYDCYRLRGSDDAVELGFEEQLSGNAVCLIEWPERIAAILPDDRLEVLFEYSDETRRCITFSPHGCRGIKMVEQLATTGDFCKKSLSEEHCSDI</sequence>
<comment type="similarity">
    <text evidence="2">Belongs to the TsaE family.</text>
</comment>
<dbReference type="GO" id="GO:0002949">
    <property type="term" value="P:tRNA threonylcarbamoyladenosine modification"/>
    <property type="evidence" value="ECO:0007669"/>
    <property type="project" value="InterPro"/>
</dbReference>
<dbReference type="Proteomes" id="UP000190102">
    <property type="component" value="Unassembled WGS sequence"/>
</dbReference>
<evidence type="ECO:0000313" key="12">
    <source>
        <dbReference type="Proteomes" id="UP000190102"/>
    </source>
</evidence>